<name>A0A9W6GIM9_9FUSO</name>
<dbReference type="SUPFAM" id="SSF81301">
    <property type="entry name" value="Nucleotidyltransferase"/>
    <property type="match status" value="1"/>
</dbReference>
<dbReference type="RefSeq" id="WP_281832784.1">
    <property type="nucleotide sequence ID" value="NZ_BSDY01000001.1"/>
</dbReference>
<evidence type="ECO:0000313" key="3">
    <source>
        <dbReference type="Proteomes" id="UP001144471"/>
    </source>
</evidence>
<proteinExistence type="predicted"/>
<dbReference type="InterPro" id="IPR052930">
    <property type="entry name" value="TA_antitoxin_MntA"/>
</dbReference>
<sequence>MKEIKDIILEELSEIEKEIVYIFGSYAKGEATRSSDVDIAVYSLKDYDSFDFFLKAQNISKRIKREVDLVQLKQSSTVFQKEVIENGKVIFERSAIEREKFELLVFKKYSRLNEERKKIIENYGVEL</sequence>
<gene>
    <name evidence="2" type="ORF">PM10SUCC1_02870</name>
</gene>
<dbReference type="InterPro" id="IPR043519">
    <property type="entry name" value="NT_sf"/>
</dbReference>
<dbReference type="Pfam" id="PF18765">
    <property type="entry name" value="Polbeta"/>
    <property type="match status" value="1"/>
</dbReference>
<dbReference type="PANTHER" id="PTHR43852">
    <property type="entry name" value="NUCLEOTIDYLTRANSFERASE"/>
    <property type="match status" value="1"/>
</dbReference>
<dbReference type="NCBIfam" id="NF047752">
    <property type="entry name" value="MntA_antitoxin"/>
    <property type="match status" value="1"/>
</dbReference>
<keyword evidence="3" id="KW-1185">Reference proteome</keyword>
<dbReference type="Proteomes" id="UP001144471">
    <property type="component" value="Unassembled WGS sequence"/>
</dbReference>
<evidence type="ECO:0000259" key="1">
    <source>
        <dbReference type="Pfam" id="PF18765"/>
    </source>
</evidence>
<protein>
    <recommendedName>
        <fullName evidence="1">Polymerase beta nucleotidyltransferase domain-containing protein</fullName>
    </recommendedName>
</protein>
<feature type="domain" description="Polymerase beta nucleotidyltransferase" evidence="1">
    <location>
        <begin position="11"/>
        <end position="94"/>
    </location>
</feature>
<organism evidence="2 3">
    <name type="scientific">Propionigenium maris DSM 9537</name>
    <dbReference type="NCBI Taxonomy" id="1123000"/>
    <lineage>
        <taxon>Bacteria</taxon>
        <taxon>Fusobacteriati</taxon>
        <taxon>Fusobacteriota</taxon>
        <taxon>Fusobacteriia</taxon>
        <taxon>Fusobacteriales</taxon>
        <taxon>Fusobacteriaceae</taxon>
        <taxon>Propionigenium</taxon>
    </lineage>
</organism>
<dbReference type="Gene3D" id="3.30.460.10">
    <property type="entry name" value="Beta Polymerase, domain 2"/>
    <property type="match status" value="1"/>
</dbReference>
<dbReference type="CDD" id="cd05403">
    <property type="entry name" value="NT_KNTase_like"/>
    <property type="match status" value="1"/>
</dbReference>
<reference evidence="2" key="1">
    <citation type="submission" date="2022-12" db="EMBL/GenBank/DDBJ databases">
        <title>Reference genome sequencing for broad-spectrum identification of bacterial and archaeal isolates by mass spectrometry.</title>
        <authorList>
            <person name="Sekiguchi Y."/>
            <person name="Tourlousse D.M."/>
        </authorList>
    </citation>
    <scope>NUCLEOTIDE SEQUENCE</scope>
    <source>
        <strain evidence="2">10succ1</strain>
    </source>
</reference>
<comment type="caution">
    <text evidence="2">The sequence shown here is derived from an EMBL/GenBank/DDBJ whole genome shotgun (WGS) entry which is preliminary data.</text>
</comment>
<dbReference type="EMBL" id="BSDY01000001">
    <property type="protein sequence ID" value="GLI54772.1"/>
    <property type="molecule type" value="Genomic_DNA"/>
</dbReference>
<evidence type="ECO:0000313" key="2">
    <source>
        <dbReference type="EMBL" id="GLI54772.1"/>
    </source>
</evidence>
<dbReference type="PANTHER" id="PTHR43852:SF2">
    <property type="entry name" value="PROTEIN ADENYLYLTRANSFERASE MNTA"/>
    <property type="match status" value="1"/>
</dbReference>
<accession>A0A9W6GIM9</accession>
<dbReference type="AlphaFoldDB" id="A0A9W6GIM9"/>
<dbReference type="InterPro" id="IPR041633">
    <property type="entry name" value="Polbeta"/>
</dbReference>